<accession>A0ABV7GSB9</accession>
<evidence type="ECO:0000256" key="2">
    <source>
        <dbReference type="ARBA" id="ARBA00022448"/>
    </source>
</evidence>
<feature type="region of interest" description="Disordered" evidence="5">
    <location>
        <begin position="1"/>
        <end position="21"/>
    </location>
</feature>
<dbReference type="PANTHER" id="PTHR42788">
    <property type="entry name" value="TAURINE IMPORT ATP-BINDING PROTEIN-RELATED"/>
    <property type="match status" value="1"/>
</dbReference>
<dbReference type="PROSITE" id="PS00211">
    <property type="entry name" value="ABC_TRANSPORTER_1"/>
    <property type="match status" value="1"/>
</dbReference>
<comment type="similarity">
    <text evidence="1">Belongs to the ABC transporter superfamily.</text>
</comment>
<keyword evidence="2" id="KW-0813">Transport</keyword>
<evidence type="ECO:0000256" key="1">
    <source>
        <dbReference type="ARBA" id="ARBA00005417"/>
    </source>
</evidence>
<gene>
    <name evidence="7" type="ORF">ACFOGP_17495</name>
</gene>
<evidence type="ECO:0000259" key="6">
    <source>
        <dbReference type="PROSITE" id="PS50893"/>
    </source>
</evidence>
<evidence type="ECO:0000313" key="7">
    <source>
        <dbReference type="EMBL" id="MFC3144524.1"/>
    </source>
</evidence>
<comment type="caution">
    <text evidence="7">The sequence shown here is derived from an EMBL/GenBank/DDBJ whole genome shotgun (WGS) entry which is preliminary data.</text>
</comment>
<evidence type="ECO:0000256" key="4">
    <source>
        <dbReference type="ARBA" id="ARBA00022840"/>
    </source>
</evidence>
<dbReference type="RefSeq" id="WP_275633773.1">
    <property type="nucleotide sequence ID" value="NZ_JARGYD010000006.1"/>
</dbReference>
<evidence type="ECO:0000256" key="5">
    <source>
        <dbReference type="SAM" id="MobiDB-lite"/>
    </source>
</evidence>
<organism evidence="7 8">
    <name type="scientific">Psychromarinibacter halotolerans</name>
    <dbReference type="NCBI Taxonomy" id="1775175"/>
    <lineage>
        <taxon>Bacteria</taxon>
        <taxon>Pseudomonadati</taxon>
        <taxon>Pseudomonadota</taxon>
        <taxon>Alphaproteobacteria</taxon>
        <taxon>Rhodobacterales</taxon>
        <taxon>Paracoccaceae</taxon>
        <taxon>Psychromarinibacter</taxon>
    </lineage>
</organism>
<feature type="compositionally biased region" description="Polar residues" evidence="5">
    <location>
        <begin position="8"/>
        <end position="21"/>
    </location>
</feature>
<keyword evidence="4 7" id="KW-0067">ATP-binding</keyword>
<keyword evidence="3" id="KW-0547">Nucleotide-binding</keyword>
<dbReference type="Gene3D" id="3.40.50.300">
    <property type="entry name" value="P-loop containing nucleotide triphosphate hydrolases"/>
    <property type="match status" value="1"/>
</dbReference>
<feature type="domain" description="ABC transporter" evidence="6">
    <location>
        <begin position="26"/>
        <end position="257"/>
    </location>
</feature>
<dbReference type="InterPro" id="IPR050166">
    <property type="entry name" value="ABC_transporter_ATP-bind"/>
</dbReference>
<dbReference type="GO" id="GO:0005524">
    <property type="term" value="F:ATP binding"/>
    <property type="evidence" value="ECO:0007669"/>
    <property type="project" value="UniProtKB-KW"/>
</dbReference>
<dbReference type="Pfam" id="PF00005">
    <property type="entry name" value="ABC_tran"/>
    <property type="match status" value="1"/>
</dbReference>
<reference evidence="8" key="1">
    <citation type="journal article" date="2019" name="Int. J. Syst. Evol. Microbiol.">
        <title>The Global Catalogue of Microorganisms (GCM) 10K type strain sequencing project: providing services to taxonomists for standard genome sequencing and annotation.</title>
        <authorList>
            <consortium name="The Broad Institute Genomics Platform"/>
            <consortium name="The Broad Institute Genome Sequencing Center for Infectious Disease"/>
            <person name="Wu L."/>
            <person name="Ma J."/>
        </authorList>
    </citation>
    <scope>NUCLEOTIDE SEQUENCE [LARGE SCALE GENOMIC DNA]</scope>
    <source>
        <strain evidence="8">KCTC 52366</strain>
    </source>
</reference>
<evidence type="ECO:0000313" key="8">
    <source>
        <dbReference type="Proteomes" id="UP001595632"/>
    </source>
</evidence>
<sequence length="279" mass="30927">MNAPLSPDSLSTPATETLTSTGPAHVSIKGVTKVFNGRKGRVQALEPVDLDIRRGEFVSILGPSGCGKSTLMMLLSGLLPASSGQITVDDKEINGPNPDAGIVFQKDVLLDWRSALENVMIQAEIRKTDKAEAEARAMDLLSMVSLDDFHDAYPSELSGGMRQRVSICRALLHKPPLMLMDEPFGALDAMTRDQLQLDLLKLCRDDDMTVFFITHSIPEAIFLSDRVVVMTPRPGRVERIVNIDLPRPRRLAMREDPKFIQYVHELTGIFKSLGVFREE</sequence>
<name>A0ABV7GSB9_9RHOB</name>
<dbReference type="InterPro" id="IPR017871">
    <property type="entry name" value="ABC_transporter-like_CS"/>
</dbReference>
<dbReference type="PANTHER" id="PTHR42788:SF13">
    <property type="entry name" value="ALIPHATIC SULFONATES IMPORT ATP-BINDING PROTEIN SSUB"/>
    <property type="match status" value="1"/>
</dbReference>
<dbReference type="InterPro" id="IPR027417">
    <property type="entry name" value="P-loop_NTPase"/>
</dbReference>
<keyword evidence="8" id="KW-1185">Reference proteome</keyword>
<dbReference type="PROSITE" id="PS50893">
    <property type="entry name" value="ABC_TRANSPORTER_2"/>
    <property type="match status" value="1"/>
</dbReference>
<dbReference type="InterPro" id="IPR003439">
    <property type="entry name" value="ABC_transporter-like_ATP-bd"/>
</dbReference>
<dbReference type="Proteomes" id="UP001595632">
    <property type="component" value="Unassembled WGS sequence"/>
</dbReference>
<evidence type="ECO:0000256" key="3">
    <source>
        <dbReference type="ARBA" id="ARBA00022741"/>
    </source>
</evidence>
<dbReference type="EMBL" id="JBHRTB010000010">
    <property type="protein sequence ID" value="MFC3144524.1"/>
    <property type="molecule type" value="Genomic_DNA"/>
</dbReference>
<protein>
    <submittedName>
        <fullName evidence="7">ABC transporter ATP-binding protein</fullName>
    </submittedName>
</protein>
<dbReference type="InterPro" id="IPR003593">
    <property type="entry name" value="AAA+_ATPase"/>
</dbReference>
<proteinExistence type="inferred from homology"/>
<dbReference type="SMART" id="SM00382">
    <property type="entry name" value="AAA"/>
    <property type="match status" value="1"/>
</dbReference>
<dbReference type="SUPFAM" id="SSF52540">
    <property type="entry name" value="P-loop containing nucleoside triphosphate hydrolases"/>
    <property type="match status" value="1"/>
</dbReference>
<dbReference type="CDD" id="cd03293">
    <property type="entry name" value="ABC_NrtD_SsuB_transporters"/>
    <property type="match status" value="1"/>
</dbReference>